<evidence type="ECO:0000313" key="2">
    <source>
        <dbReference type="EMBL" id="GCE20633.1"/>
    </source>
</evidence>
<accession>A0A402AN99</accession>
<name>A0A402AN99_9CHLR</name>
<keyword evidence="3" id="KW-1185">Reference proteome</keyword>
<keyword evidence="1" id="KW-0812">Transmembrane</keyword>
<dbReference type="AlphaFoldDB" id="A0A402AN99"/>
<reference evidence="3" key="1">
    <citation type="submission" date="2018-12" db="EMBL/GenBank/DDBJ databases">
        <title>Tengunoibacter tsumagoiensis gen. nov., sp. nov., Dictyobacter kobayashii sp. nov., D. alpinus sp. nov., and D. joshuensis sp. nov. and description of Dictyobacteraceae fam. nov. within the order Ktedonobacterales isolated from Tengu-no-mugimeshi.</title>
        <authorList>
            <person name="Wang C.M."/>
            <person name="Zheng Y."/>
            <person name="Sakai Y."/>
            <person name="Toyoda A."/>
            <person name="Minakuchi Y."/>
            <person name="Abe K."/>
            <person name="Yokota A."/>
            <person name="Yabe S."/>
        </authorList>
    </citation>
    <scope>NUCLEOTIDE SEQUENCE [LARGE SCALE GENOMIC DNA]</scope>
    <source>
        <strain evidence="3">Uno11</strain>
    </source>
</reference>
<comment type="caution">
    <text evidence="2">The sequence shown here is derived from an EMBL/GenBank/DDBJ whole genome shotgun (WGS) entry which is preliminary data.</text>
</comment>
<feature type="transmembrane region" description="Helical" evidence="1">
    <location>
        <begin position="22"/>
        <end position="44"/>
    </location>
</feature>
<proteinExistence type="predicted"/>
<dbReference type="Proteomes" id="UP000287188">
    <property type="component" value="Unassembled WGS sequence"/>
</dbReference>
<evidence type="ECO:0000256" key="1">
    <source>
        <dbReference type="SAM" id="Phobius"/>
    </source>
</evidence>
<organism evidence="2 3">
    <name type="scientific">Dictyobacter kobayashii</name>
    <dbReference type="NCBI Taxonomy" id="2014872"/>
    <lineage>
        <taxon>Bacteria</taxon>
        <taxon>Bacillati</taxon>
        <taxon>Chloroflexota</taxon>
        <taxon>Ktedonobacteria</taxon>
        <taxon>Ktedonobacterales</taxon>
        <taxon>Dictyobacteraceae</taxon>
        <taxon>Dictyobacter</taxon>
    </lineage>
</organism>
<evidence type="ECO:0000313" key="3">
    <source>
        <dbReference type="Proteomes" id="UP000287188"/>
    </source>
</evidence>
<keyword evidence="1" id="KW-1133">Transmembrane helix</keyword>
<gene>
    <name evidence="2" type="ORF">KDK_44330</name>
</gene>
<keyword evidence="1" id="KW-0472">Membrane</keyword>
<protein>
    <submittedName>
        <fullName evidence="2">Uncharacterized protein</fullName>
    </submittedName>
</protein>
<dbReference type="EMBL" id="BIFS01000001">
    <property type="protein sequence ID" value="GCE20633.1"/>
    <property type="molecule type" value="Genomic_DNA"/>
</dbReference>
<sequence>MWQKLIHGATSKMVDLPDLPDFNIIFSFFTCAKEVLIYSVYFYMQKYNSYIVLYFGRLFDSLFAIG</sequence>